<dbReference type="InterPro" id="IPR007138">
    <property type="entry name" value="ABM_dom"/>
</dbReference>
<dbReference type="AlphaFoldDB" id="A0A2X2CW34"/>
<dbReference type="EMBL" id="UAUF01000014">
    <property type="protein sequence ID" value="SPZ12477.1"/>
    <property type="molecule type" value="Genomic_DNA"/>
</dbReference>
<dbReference type="PROSITE" id="PS51725">
    <property type="entry name" value="ABM"/>
    <property type="match status" value="1"/>
</dbReference>
<keyword evidence="5" id="KW-1185">Reference proteome</keyword>
<feature type="domain" description="ABM" evidence="1">
    <location>
        <begin position="8"/>
        <end position="94"/>
    </location>
</feature>
<dbReference type="Proteomes" id="UP000250443">
    <property type="component" value="Unassembled WGS sequence"/>
</dbReference>
<dbReference type="RefSeq" id="WP_010796226.1">
    <property type="nucleotide sequence ID" value="NZ_FQYS01000020.1"/>
</dbReference>
<dbReference type="SUPFAM" id="SSF54909">
    <property type="entry name" value="Dimeric alpha+beta barrel"/>
    <property type="match status" value="1"/>
</dbReference>
<evidence type="ECO:0000313" key="4">
    <source>
        <dbReference type="Proteomes" id="UP000250443"/>
    </source>
</evidence>
<evidence type="ECO:0000313" key="5">
    <source>
        <dbReference type="Proteomes" id="UP000626180"/>
    </source>
</evidence>
<dbReference type="PANTHER" id="PTHR37811:SF2">
    <property type="entry name" value="ABM DOMAIN-CONTAINING PROTEIN"/>
    <property type="match status" value="1"/>
</dbReference>
<sequence length="103" mass="11822">MSPPSPPCYAVIFVSKQSAQKDGYEETAEHMLELAKRQPGFLDVLSVRGENGTGITISYWTDEKAIKAWKDQPEHQQARWQGRTKWYEGYSVQIVKVERAYSL</sequence>
<dbReference type="Pfam" id="PF03992">
    <property type="entry name" value="ABM"/>
    <property type="match status" value="1"/>
</dbReference>
<proteinExistence type="predicted"/>
<dbReference type="PANTHER" id="PTHR37811">
    <property type="entry name" value="BLL5343 PROTEIN"/>
    <property type="match status" value="1"/>
</dbReference>
<evidence type="ECO:0000259" key="1">
    <source>
        <dbReference type="PROSITE" id="PS51725"/>
    </source>
</evidence>
<dbReference type="EMBL" id="JADMCD010000006">
    <property type="protein sequence ID" value="MBF8641748.1"/>
    <property type="molecule type" value="Genomic_DNA"/>
</dbReference>
<reference evidence="2 5" key="2">
    <citation type="submission" date="2020-10" db="EMBL/GenBank/DDBJ databases">
        <title>Genome sequences of Pseudomonas isolates.</title>
        <authorList>
            <person name="Wessels L."/>
            <person name="Reich F."/>
            <person name="Hammerl J."/>
        </authorList>
    </citation>
    <scope>NUCLEOTIDE SEQUENCE [LARGE SCALE GENOMIC DNA]</scope>
    <source>
        <strain evidence="2 5">20-MO00624-0</strain>
    </source>
</reference>
<dbReference type="GO" id="GO:0004497">
    <property type="term" value="F:monooxygenase activity"/>
    <property type="evidence" value="ECO:0007669"/>
    <property type="project" value="UniProtKB-KW"/>
</dbReference>
<keyword evidence="3" id="KW-0560">Oxidoreductase</keyword>
<dbReference type="Gene3D" id="3.30.70.100">
    <property type="match status" value="1"/>
</dbReference>
<dbReference type="Proteomes" id="UP000626180">
    <property type="component" value="Unassembled WGS sequence"/>
</dbReference>
<accession>A0A2X2CW34</accession>
<reference evidence="3 4" key="1">
    <citation type="submission" date="2018-06" db="EMBL/GenBank/DDBJ databases">
        <authorList>
            <consortium name="Pathogen Informatics"/>
            <person name="Doyle S."/>
        </authorList>
    </citation>
    <scope>NUCLEOTIDE SEQUENCE [LARGE SCALE GENOMIC DNA]</scope>
    <source>
        <strain evidence="3 4">NCTC11842</strain>
    </source>
</reference>
<organism evidence="3 4">
    <name type="scientific">Pseudomonas luteola</name>
    <dbReference type="NCBI Taxonomy" id="47886"/>
    <lineage>
        <taxon>Bacteria</taxon>
        <taxon>Pseudomonadati</taxon>
        <taxon>Pseudomonadota</taxon>
        <taxon>Gammaproteobacteria</taxon>
        <taxon>Pseudomonadales</taxon>
        <taxon>Pseudomonadaceae</taxon>
        <taxon>Pseudomonas</taxon>
    </lineage>
</organism>
<name>A0A2X2CW34_PSELU</name>
<keyword evidence="3" id="KW-0503">Monooxygenase</keyword>
<dbReference type="InterPro" id="IPR011008">
    <property type="entry name" value="Dimeric_a/b-barrel"/>
</dbReference>
<protein>
    <submittedName>
        <fullName evidence="2 3">Antibiotic biosynthesis monooxygenase</fullName>
    </submittedName>
</protein>
<evidence type="ECO:0000313" key="3">
    <source>
        <dbReference type="EMBL" id="SPZ12477.1"/>
    </source>
</evidence>
<gene>
    <name evidence="3" type="primary">yqjZ</name>
    <name evidence="2" type="ORF">IRZ65_13760</name>
    <name evidence="3" type="ORF">NCTC11842_04490</name>
</gene>
<evidence type="ECO:0000313" key="2">
    <source>
        <dbReference type="EMBL" id="MBF8641748.1"/>
    </source>
</evidence>
<dbReference type="InterPro" id="IPR052936">
    <property type="entry name" value="Jasmonate_Hydroxylase-like"/>
</dbReference>